<proteinExistence type="predicted"/>
<sequence>MRCRCWKTSPAIPEMEKKHIPSPRTKMKSRSLRSANREKPVDKAQPTAQPSDSDMA</sequence>
<dbReference type="Proteomes" id="UP000265520">
    <property type="component" value="Unassembled WGS sequence"/>
</dbReference>
<evidence type="ECO:0000313" key="3">
    <source>
        <dbReference type="Proteomes" id="UP000265520"/>
    </source>
</evidence>
<evidence type="ECO:0000313" key="2">
    <source>
        <dbReference type="EMBL" id="MCI38562.1"/>
    </source>
</evidence>
<comment type="caution">
    <text evidence="2">The sequence shown here is derived from an EMBL/GenBank/DDBJ whole genome shotgun (WGS) entry which is preliminary data.</text>
</comment>
<accession>A0A392RQT1</accession>
<protein>
    <submittedName>
        <fullName evidence="2">Uncharacterized protein</fullName>
    </submittedName>
</protein>
<reference evidence="2 3" key="1">
    <citation type="journal article" date="2018" name="Front. Plant Sci.">
        <title>Red Clover (Trifolium pratense) and Zigzag Clover (T. medium) - A Picture of Genomic Similarities and Differences.</title>
        <authorList>
            <person name="Dluhosova J."/>
            <person name="Istvanek J."/>
            <person name="Nedelnik J."/>
            <person name="Repkova J."/>
        </authorList>
    </citation>
    <scope>NUCLEOTIDE SEQUENCE [LARGE SCALE GENOMIC DNA]</scope>
    <source>
        <strain evidence="3">cv. 10/8</strain>
        <tissue evidence="2">Leaf</tissue>
    </source>
</reference>
<name>A0A392RQT1_9FABA</name>
<feature type="region of interest" description="Disordered" evidence="1">
    <location>
        <begin position="1"/>
        <end position="56"/>
    </location>
</feature>
<organism evidence="2 3">
    <name type="scientific">Trifolium medium</name>
    <dbReference type="NCBI Taxonomy" id="97028"/>
    <lineage>
        <taxon>Eukaryota</taxon>
        <taxon>Viridiplantae</taxon>
        <taxon>Streptophyta</taxon>
        <taxon>Embryophyta</taxon>
        <taxon>Tracheophyta</taxon>
        <taxon>Spermatophyta</taxon>
        <taxon>Magnoliopsida</taxon>
        <taxon>eudicotyledons</taxon>
        <taxon>Gunneridae</taxon>
        <taxon>Pentapetalae</taxon>
        <taxon>rosids</taxon>
        <taxon>fabids</taxon>
        <taxon>Fabales</taxon>
        <taxon>Fabaceae</taxon>
        <taxon>Papilionoideae</taxon>
        <taxon>50 kb inversion clade</taxon>
        <taxon>NPAAA clade</taxon>
        <taxon>Hologalegina</taxon>
        <taxon>IRL clade</taxon>
        <taxon>Trifolieae</taxon>
        <taxon>Trifolium</taxon>
    </lineage>
</organism>
<dbReference type="EMBL" id="LXQA010257145">
    <property type="protein sequence ID" value="MCI38562.1"/>
    <property type="molecule type" value="Genomic_DNA"/>
</dbReference>
<keyword evidence="3" id="KW-1185">Reference proteome</keyword>
<dbReference type="AlphaFoldDB" id="A0A392RQT1"/>
<feature type="compositionally biased region" description="Polar residues" evidence="1">
    <location>
        <begin position="46"/>
        <end position="56"/>
    </location>
</feature>
<evidence type="ECO:0000256" key="1">
    <source>
        <dbReference type="SAM" id="MobiDB-lite"/>
    </source>
</evidence>
<feature type="non-terminal residue" evidence="2">
    <location>
        <position position="56"/>
    </location>
</feature>